<proteinExistence type="predicted"/>
<keyword evidence="2" id="KW-1185">Reference proteome</keyword>
<dbReference type="STRING" id="1792290.MSP8886_02703"/>
<organism evidence="1 2">
    <name type="scientific">Marinomonas spartinae</name>
    <dbReference type="NCBI Taxonomy" id="1792290"/>
    <lineage>
        <taxon>Bacteria</taxon>
        <taxon>Pseudomonadati</taxon>
        <taxon>Pseudomonadota</taxon>
        <taxon>Gammaproteobacteria</taxon>
        <taxon>Oceanospirillales</taxon>
        <taxon>Oceanospirillaceae</taxon>
        <taxon>Marinomonas</taxon>
    </lineage>
</organism>
<evidence type="ECO:0000313" key="2">
    <source>
        <dbReference type="Proteomes" id="UP000092544"/>
    </source>
</evidence>
<evidence type="ECO:0000313" key="1">
    <source>
        <dbReference type="EMBL" id="SBS33281.1"/>
    </source>
</evidence>
<dbReference type="AlphaFoldDB" id="A0A1A8TKP5"/>
<accession>A0A1A8TKP5</accession>
<dbReference type="RefSeq" id="WP_067017264.1">
    <property type="nucleotide sequence ID" value="NZ_FLOB01000006.1"/>
</dbReference>
<reference evidence="1 2" key="1">
    <citation type="submission" date="2016-06" db="EMBL/GenBank/DDBJ databases">
        <authorList>
            <person name="Kjaerup R.B."/>
            <person name="Dalgaard T.S."/>
            <person name="Juul-Madsen H.R."/>
        </authorList>
    </citation>
    <scope>NUCLEOTIDE SEQUENCE [LARGE SCALE GENOMIC DNA]</scope>
    <source>
        <strain evidence="1 2">CECT 8886</strain>
    </source>
</reference>
<dbReference type="Proteomes" id="UP000092544">
    <property type="component" value="Unassembled WGS sequence"/>
</dbReference>
<gene>
    <name evidence="1" type="ORF">MSP8886_02703</name>
</gene>
<dbReference type="OrthoDB" id="4846903at2"/>
<protein>
    <submittedName>
        <fullName evidence="1">Uncharacterized protein</fullName>
    </submittedName>
</protein>
<dbReference type="EMBL" id="FLOB01000006">
    <property type="protein sequence ID" value="SBS33281.1"/>
    <property type="molecule type" value="Genomic_DNA"/>
</dbReference>
<sequence length="760" mass="81543">MPNALPKIAFTKLTSPPPLGSIQFYKGYFPSLLPGEHHINLTQNLQNYPGDDTPSYTAPQQTFEVKAPQFRIDPNIISSIYPPKASQGKYEQVLPFVVLHDAALPWERSLVPGDPPPQDGGTTTPWMALLLLAEDEVIMPEGASSPITATTVTELLTADPHNLVFKPQLSTSGLSQDELNASCQTICIPGELFASVLPSVADLTYLAHCCCSHTADADGSLHSTVLANRLPVTPPGKSQRYFAHLVSLEGFADYLGPSATTAIPTQPHSQQLMQVQLISLYNWSFTCLAEENISFKQLLTGLIASEQTTGTGSLTLPTPTAGTPDSVTNRLAEGYAPLTFMAGDGEQSFAWYRGPLCAMPAPTLPAVGQQQLAILQAPRADALMIYLQQQGIFDLSYAAAWNIGRNLALTDADFAQKLNQLQRTTHSKVSLLAQRLSTPHLAGLSYQEMLHPQAMQRQFTRAMANGLGATMSAALRHRGPAASAATTQTATVHPKDVLNMPQAMTAIGNDVSESLTTVALWLAKLIRLTPVPFSHLVPDARMLPAESIRFFYLDPNWIDALTAGALSIGIQCAADRSIQSSLLPTLMAEVQQQLLALRTRVYPNAAPSSGKICGLLIRSQLVSAWPNLVITASQNSLPVNLIRNECLAPNVRLCLFEDIPDTVNLAEPYHGLQFGIEDSGIAARNLTTTGSIGALIPGQDVTPSYRSVTQGQLGGVLDVASIVTALATATQVTPTSQFNAGDFALQMVKTPEIQPFPSAS</sequence>
<name>A0A1A8TKP5_9GAMM</name>